<keyword evidence="1" id="KW-0812">Transmembrane</keyword>
<evidence type="ECO:0000313" key="3">
    <source>
        <dbReference type="Proteomes" id="UP001497453"/>
    </source>
</evidence>
<reference evidence="3" key="1">
    <citation type="submission" date="2024-04" db="EMBL/GenBank/DDBJ databases">
        <authorList>
            <person name="Shaw F."/>
            <person name="Minotto A."/>
        </authorList>
    </citation>
    <scope>NUCLEOTIDE SEQUENCE [LARGE SCALE GENOMIC DNA]</scope>
</reference>
<organism evidence="2 3">
    <name type="scientific">Somion occarium</name>
    <dbReference type="NCBI Taxonomy" id="3059160"/>
    <lineage>
        <taxon>Eukaryota</taxon>
        <taxon>Fungi</taxon>
        <taxon>Dikarya</taxon>
        <taxon>Basidiomycota</taxon>
        <taxon>Agaricomycotina</taxon>
        <taxon>Agaricomycetes</taxon>
        <taxon>Polyporales</taxon>
        <taxon>Cerrenaceae</taxon>
        <taxon>Somion</taxon>
    </lineage>
</organism>
<name>A0ABP1DYQ0_9APHY</name>
<dbReference type="EMBL" id="OZ037950">
    <property type="protein sequence ID" value="CAL1712139.1"/>
    <property type="molecule type" value="Genomic_DNA"/>
</dbReference>
<accession>A0ABP1DYQ0</accession>
<evidence type="ECO:0000256" key="1">
    <source>
        <dbReference type="SAM" id="Phobius"/>
    </source>
</evidence>
<keyword evidence="1" id="KW-0472">Membrane</keyword>
<evidence type="ECO:0000313" key="2">
    <source>
        <dbReference type="EMBL" id="CAL1712139.1"/>
    </source>
</evidence>
<protein>
    <submittedName>
        <fullName evidence="2">Uncharacterized protein</fullName>
    </submittedName>
</protein>
<keyword evidence="3" id="KW-1185">Reference proteome</keyword>
<proteinExistence type="predicted"/>
<feature type="transmembrane region" description="Helical" evidence="1">
    <location>
        <begin position="57"/>
        <end position="78"/>
    </location>
</feature>
<keyword evidence="1" id="KW-1133">Transmembrane helix</keyword>
<sequence length="398" mass="44531">MSYKPPSIQEINWLVSGYKITSADEEFIAKSQGSSPFPSGSDSDVGISIFKATMGALVALSALAGPMGIVFAAGAAIIDVTLDTDPTAPSSAPTLSQISKEVGRTIEEKLQDRDIAQRIALVRSVLDYIDQNKEILEALEKDETGTKKIYPRSTHLEDNVDYLKTQIIPQLIKYSSPGGLYDGLTGLGEVATHPPWHRPDIRAAHLLVFTTLFITQQYLSLIYSRLAALERHRGNKSKAQNYTSSYYNQLDVMQGKVEQQLALLNENINRLRKWRRDEITDVAERTPAVVEDSGWTPPGAYGATVPVSNGRPSNVISWKDNCTGNNHERRASEYYYGLFNMLRGWRFDDAWRDSRPEHDAYMDRLNAHIDRVLKPDMLVAQGWQATLEAATKFLKIDH</sequence>
<gene>
    <name evidence="2" type="ORF">GFSPODELE1_LOCUS8689</name>
</gene>
<dbReference type="Proteomes" id="UP001497453">
    <property type="component" value="Chromosome 7"/>
</dbReference>